<dbReference type="EMBL" id="AP014836">
    <property type="protein sequence ID" value="BAW80190.1"/>
    <property type="molecule type" value="Genomic_DNA"/>
</dbReference>
<reference evidence="2 3" key="1">
    <citation type="journal article" date="2017" name="ISME J.">
        <title>An acid-tolerant ammonia-oxidizing ?-proteobacterium from soil.</title>
        <authorList>
            <person name="Hayatsu M."/>
            <person name="Tago K."/>
            <person name="Uchiyama I."/>
            <person name="Toyoda A."/>
            <person name="Wang Y."/>
            <person name="Shimomura Y."/>
            <person name="Okubo T."/>
            <person name="Kurisu F."/>
            <person name="Hirono Y."/>
            <person name="Nonaka K."/>
            <person name="Akiyama H."/>
            <person name="Itoh T."/>
            <person name="Takami H."/>
        </authorList>
    </citation>
    <scope>NUCLEOTIDE SEQUENCE [LARGE SCALE GENOMIC DNA]</scope>
    <source>
        <strain evidence="2 3">TAO100</strain>
    </source>
</reference>
<dbReference type="Proteomes" id="UP000243679">
    <property type="component" value="Chromosome"/>
</dbReference>
<protein>
    <submittedName>
        <fullName evidence="2">Pilus assembly protein</fullName>
    </submittedName>
</protein>
<keyword evidence="1" id="KW-1133">Transmembrane helix</keyword>
<organism evidence="2 3">
    <name type="scientific">Candidatus Nitrosoglobus terrae</name>
    <dbReference type="NCBI Taxonomy" id="1630141"/>
    <lineage>
        <taxon>Bacteria</taxon>
        <taxon>Pseudomonadati</taxon>
        <taxon>Pseudomonadota</taxon>
        <taxon>Gammaproteobacteria</taxon>
        <taxon>Chromatiales</taxon>
        <taxon>Chromatiaceae</taxon>
        <taxon>Candidatus Nitrosoglobus</taxon>
    </lineage>
</organism>
<dbReference type="Pfam" id="PF16732">
    <property type="entry name" value="ComP_DUS"/>
    <property type="match status" value="1"/>
</dbReference>
<gene>
    <name evidence="2" type="ORF">TAO_0820</name>
</gene>
<dbReference type="PROSITE" id="PS00409">
    <property type="entry name" value="PROKAR_NTER_METHYL"/>
    <property type="match status" value="1"/>
</dbReference>
<keyword evidence="1" id="KW-0812">Transmembrane</keyword>
<evidence type="ECO:0000313" key="3">
    <source>
        <dbReference type="Proteomes" id="UP000243679"/>
    </source>
</evidence>
<dbReference type="PANTHER" id="PTHR30093">
    <property type="entry name" value="GENERAL SECRETION PATHWAY PROTEIN G"/>
    <property type="match status" value="1"/>
</dbReference>
<dbReference type="GO" id="GO:0043683">
    <property type="term" value="P:type IV pilus assembly"/>
    <property type="evidence" value="ECO:0007669"/>
    <property type="project" value="InterPro"/>
</dbReference>
<evidence type="ECO:0000313" key="2">
    <source>
        <dbReference type="EMBL" id="BAW80190.1"/>
    </source>
</evidence>
<name>A0A1Q2SM40_9GAMM</name>
<evidence type="ECO:0000256" key="1">
    <source>
        <dbReference type="SAM" id="Phobius"/>
    </source>
</evidence>
<keyword evidence="3" id="KW-1185">Reference proteome</keyword>
<dbReference type="OrthoDB" id="5296638at2"/>
<dbReference type="PANTHER" id="PTHR30093:SF47">
    <property type="entry name" value="TYPE IV PILUS NON-CORE MINOR PILIN PILE"/>
    <property type="match status" value="1"/>
</dbReference>
<dbReference type="InterPro" id="IPR012902">
    <property type="entry name" value="N_methyl_site"/>
</dbReference>
<dbReference type="Gene3D" id="3.30.700.10">
    <property type="entry name" value="Glycoprotein, Type 4 Pilin"/>
    <property type="match status" value="1"/>
</dbReference>
<sequence length="129" mass="13874">MNRKAGFTLIEMMITMAIIAILAAIALPTYQGTVRKSRRSEATMALLGIQLQEEKWRANQPQYGSLQAVGGTTSNDYYNFSAVNISATTYTLQATAKAGTDQINDTAGSITCSSLNLDQNGAKTPTACW</sequence>
<dbReference type="InterPro" id="IPR045584">
    <property type="entry name" value="Pilin-like"/>
</dbReference>
<dbReference type="InterPro" id="IPR031982">
    <property type="entry name" value="PilE-like"/>
</dbReference>
<accession>A0A1Q2SM40</accession>
<dbReference type="AlphaFoldDB" id="A0A1Q2SM40"/>
<proteinExistence type="predicted"/>
<dbReference type="Pfam" id="PF07963">
    <property type="entry name" value="N_methyl"/>
    <property type="match status" value="1"/>
</dbReference>
<dbReference type="NCBIfam" id="TIGR02532">
    <property type="entry name" value="IV_pilin_GFxxxE"/>
    <property type="match status" value="1"/>
</dbReference>
<dbReference type="SUPFAM" id="SSF54523">
    <property type="entry name" value="Pili subunits"/>
    <property type="match status" value="1"/>
</dbReference>
<dbReference type="RefSeq" id="WP_096526763.1">
    <property type="nucleotide sequence ID" value="NZ_AP014836.1"/>
</dbReference>
<feature type="transmembrane region" description="Helical" evidence="1">
    <location>
        <begin position="6"/>
        <end position="30"/>
    </location>
</feature>
<dbReference type="KEGG" id="ntt:TAO_0820"/>
<keyword evidence="1" id="KW-0472">Membrane</keyword>